<feature type="domain" description="PhoU" evidence="7">
    <location>
        <begin position="353"/>
        <end position="435"/>
    </location>
</feature>
<dbReference type="GO" id="GO:0044341">
    <property type="term" value="P:sodium-dependent phosphate transport"/>
    <property type="evidence" value="ECO:0007669"/>
    <property type="project" value="InterPro"/>
</dbReference>
<name>A0A9D9GR19_9BACL</name>
<dbReference type="EMBL" id="JADING010000062">
    <property type="protein sequence ID" value="MBO8414278.1"/>
    <property type="molecule type" value="Genomic_DNA"/>
</dbReference>
<dbReference type="GO" id="GO:0005886">
    <property type="term" value="C:plasma membrane"/>
    <property type="evidence" value="ECO:0007669"/>
    <property type="project" value="UniProtKB-SubCell"/>
</dbReference>
<organism evidence="8 9">
    <name type="scientific">Candidatus Scatoplasma merdavium</name>
    <dbReference type="NCBI Taxonomy" id="2840932"/>
    <lineage>
        <taxon>Bacteria</taxon>
        <taxon>Bacillati</taxon>
        <taxon>Bacillota</taxon>
        <taxon>Bacilli</taxon>
        <taxon>Bacillales</taxon>
        <taxon>Candidatus Scatoplasma</taxon>
    </lineage>
</organism>
<feature type="transmembrane region" description="Helical" evidence="6">
    <location>
        <begin position="219"/>
        <end position="238"/>
    </location>
</feature>
<keyword evidence="3 6" id="KW-0812">Transmembrane</keyword>
<dbReference type="SUPFAM" id="SSF109755">
    <property type="entry name" value="PhoU-like"/>
    <property type="match status" value="1"/>
</dbReference>
<evidence type="ECO:0000256" key="3">
    <source>
        <dbReference type="ARBA" id="ARBA00022692"/>
    </source>
</evidence>
<evidence type="ECO:0000256" key="2">
    <source>
        <dbReference type="ARBA" id="ARBA00022475"/>
    </source>
</evidence>
<proteinExistence type="predicted"/>
<evidence type="ECO:0000259" key="7">
    <source>
        <dbReference type="Pfam" id="PF01895"/>
    </source>
</evidence>
<feature type="transmembrane region" description="Helical" evidence="6">
    <location>
        <begin position="103"/>
        <end position="129"/>
    </location>
</feature>
<keyword evidence="2" id="KW-1003">Cell membrane</keyword>
<feature type="transmembrane region" description="Helical" evidence="6">
    <location>
        <begin position="70"/>
        <end position="91"/>
    </location>
</feature>
<dbReference type="Proteomes" id="UP000823629">
    <property type="component" value="Unassembled WGS sequence"/>
</dbReference>
<dbReference type="PANTHER" id="PTHR10010">
    <property type="entry name" value="SOLUTE CARRIER FAMILY 34 SODIUM PHOSPHATE , MEMBER 2-RELATED"/>
    <property type="match status" value="1"/>
</dbReference>
<feature type="transmembrane region" description="Helical" evidence="6">
    <location>
        <begin position="250"/>
        <end position="274"/>
    </location>
</feature>
<feature type="transmembrane region" description="Helical" evidence="6">
    <location>
        <begin position="135"/>
        <end position="155"/>
    </location>
</feature>
<dbReference type="NCBIfam" id="NF037997">
    <property type="entry name" value="Na_Pi_symport"/>
    <property type="match status" value="1"/>
</dbReference>
<dbReference type="InterPro" id="IPR026022">
    <property type="entry name" value="PhoU_dom"/>
</dbReference>
<evidence type="ECO:0000313" key="8">
    <source>
        <dbReference type="EMBL" id="MBO8414278.1"/>
    </source>
</evidence>
<dbReference type="PANTHER" id="PTHR10010:SF46">
    <property type="entry name" value="SODIUM-DEPENDENT PHOSPHATE TRANSPORT PROTEIN 2B"/>
    <property type="match status" value="1"/>
</dbReference>
<dbReference type="InterPro" id="IPR038078">
    <property type="entry name" value="PhoU-like_sf"/>
</dbReference>
<comment type="subcellular location">
    <subcellularLocation>
        <location evidence="1">Cell membrane</location>
        <topology evidence="1">Multi-pass membrane protein</topology>
    </subcellularLocation>
</comment>
<evidence type="ECO:0000256" key="4">
    <source>
        <dbReference type="ARBA" id="ARBA00022989"/>
    </source>
</evidence>
<evidence type="ECO:0000256" key="6">
    <source>
        <dbReference type="SAM" id="Phobius"/>
    </source>
</evidence>
<protein>
    <submittedName>
        <fullName evidence="8">Na/Pi cotransporter family protein</fullName>
    </submittedName>
</protein>
<keyword evidence="4 6" id="KW-1133">Transmembrane helix</keyword>
<reference evidence="8" key="2">
    <citation type="journal article" date="2021" name="PeerJ">
        <title>Extensive microbial diversity within the chicken gut microbiome revealed by metagenomics and culture.</title>
        <authorList>
            <person name="Gilroy R."/>
            <person name="Ravi A."/>
            <person name="Getino M."/>
            <person name="Pursley I."/>
            <person name="Horton D.L."/>
            <person name="Alikhan N.F."/>
            <person name="Baker D."/>
            <person name="Gharbi K."/>
            <person name="Hall N."/>
            <person name="Watson M."/>
            <person name="Adriaenssens E.M."/>
            <person name="Foster-Nyarko E."/>
            <person name="Jarju S."/>
            <person name="Secka A."/>
            <person name="Antonio M."/>
            <person name="Oren A."/>
            <person name="Chaudhuri R.R."/>
            <person name="La Ragione R."/>
            <person name="Hildebrand F."/>
            <person name="Pallen M.J."/>
        </authorList>
    </citation>
    <scope>NUCLEOTIDE SEQUENCE</scope>
    <source>
        <strain evidence="8">1748</strain>
    </source>
</reference>
<feature type="domain" description="PhoU" evidence="7">
    <location>
        <begin position="459"/>
        <end position="539"/>
    </location>
</feature>
<dbReference type="Pfam" id="PF02690">
    <property type="entry name" value="Na_Pi_cotrans"/>
    <property type="match status" value="2"/>
</dbReference>
<evidence type="ECO:0000256" key="1">
    <source>
        <dbReference type="ARBA" id="ARBA00004651"/>
    </source>
</evidence>
<feature type="transmembrane region" description="Helical" evidence="6">
    <location>
        <begin position="180"/>
        <end position="213"/>
    </location>
</feature>
<dbReference type="InterPro" id="IPR003841">
    <property type="entry name" value="Na/Pi_transpt"/>
</dbReference>
<dbReference type="GO" id="GO:0005436">
    <property type="term" value="F:sodium:phosphate symporter activity"/>
    <property type="evidence" value="ECO:0007669"/>
    <property type="project" value="InterPro"/>
</dbReference>
<dbReference type="Pfam" id="PF01895">
    <property type="entry name" value="PhoU"/>
    <property type="match status" value="2"/>
</dbReference>
<sequence>MNEIAIAVMVLFGGLTCFLVGMEMLQKATEKLASTSLKKLFSKTASNPLVGVGISTLATMIMQSSGATSVMVVGFVNSGAMSLTQAVSYIMGANIGTTITAQIAALGNFPISEIFICVSFIGMIMLMFFKKKEKIALSGELVIGLGLLFLGLLIMEDNFNALFELVPAMSDFLVNLTNPVLLLLIGIVFTTAIQSSSVITSILISMALAGVVVGGSGNGVLYVILGSNIGSTTTALISSIGSTRNGKRTAIIHLLFNVMGSVIFFIILLCFPQFNEVTFVKLFPSSPATQIAMFHTFFNVVCTIIFLPFIKWFVKLSELIIPDKNEKEKIELDTRFLKNPSLALSEADRYFASLSNKALLTLQTSLDSFVKNDEEASKTVILLNKEIEADSKTLNKYLADILNSGTDNASNAKISMKMLDIADIDRLAEIADNITSYTSHRVNENLTFSQGALNKAEKIYSLIEKQYSDLFKMLENDNYQIYESIKQREDEIDNERSSAIKEHLVRLNNGECKGESSRIYINLIGNLERAADHLFFIANRESGSSYVPQLDKD</sequence>
<dbReference type="Gene3D" id="1.20.58.220">
    <property type="entry name" value="Phosphate transport system protein phou homolog 2, domain 2"/>
    <property type="match status" value="1"/>
</dbReference>
<accession>A0A9D9GR19</accession>
<reference evidence="8" key="1">
    <citation type="submission" date="2020-10" db="EMBL/GenBank/DDBJ databases">
        <authorList>
            <person name="Gilroy R."/>
        </authorList>
    </citation>
    <scope>NUCLEOTIDE SEQUENCE</scope>
    <source>
        <strain evidence="8">1748</strain>
    </source>
</reference>
<evidence type="ECO:0000313" key="9">
    <source>
        <dbReference type="Proteomes" id="UP000823629"/>
    </source>
</evidence>
<comment type="caution">
    <text evidence="8">The sequence shown here is derived from an EMBL/GenBank/DDBJ whole genome shotgun (WGS) entry which is preliminary data.</text>
</comment>
<dbReference type="AlphaFoldDB" id="A0A9D9GR19"/>
<evidence type="ECO:0000256" key="5">
    <source>
        <dbReference type="ARBA" id="ARBA00023136"/>
    </source>
</evidence>
<feature type="transmembrane region" description="Helical" evidence="6">
    <location>
        <begin position="294"/>
        <end position="314"/>
    </location>
</feature>
<keyword evidence="5 6" id="KW-0472">Membrane</keyword>
<gene>
    <name evidence="8" type="ORF">IAC78_02220</name>
</gene>
<feature type="transmembrane region" description="Helical" evidence="6">
    <location>
        <begin position="6"/>
        <end position="25"/>
    </location>
</feature>